<accession>A0A660LHV1</accession>
<reference evidence="1 2" key="1">
    <citation type="submission" date="2018-10" db="EMBL/GenBank/DDBJ databases">
        <title>Genomic Encyclopedia of Archaeal and Bacterial Type Strains, Phase II (KMG-II): from individual species to whole genera.</title>
        <authorList>
            <person name="Goeker M."/>
        </authorList>
    </citation>
    <scope>NUCLEOTIDE SEQUENCE [LARGE SCALE GENOMIC DNA]</scope>
    <source>
        <strain evidence="1 2">DSM 14954</strain>
    </source>
</reference>
<dbReference type="Gene3D" id="3.90.1700.10">
    <property type="entry name" value="v583 domain like"/>
    <property type="match status" value="1"/>
</dbReference>
<dbReference type="EMBL" id="RBIL01000001">
    <property type="protein sequence ID" value="RKQ92624.1"/>
    <property type="molecule type" value="Genomic_DNA"/>
</dbReference>
<dbReference type="Gene3D" id="1.10.10.660">
    <property type="entry name" value="conserved protein of unknown function from Enterococcus faecalis V583"/>
    <property type="match status" value="1"/>
</dbReference>
<keyword evidence="2" id="KW-1185">Reference proteome</keyword>
<dbReference type="Pfam" id="PF06545">
    <property type="entry name" value="AllG"/>
    <property type="match status" value="1"/>
</dbReference>
<comment type="caution">
    <text evidence="1">The sequence shown here is derived from an EMBL/GenBank/DDBJ whole genome shotgun (WGS) entry which is preliminary data.</text>
</comment>
<dbReference type="Proteomes" id="UP000278962">
    <property type="component" value="Unassembled WGS sequence"/>
</dbReference>
<name>A0A660LHV1_9ACTN</name>
<dbReference type="OrthoDB" id="6193532at2"/>
<dbReference type="Gene3D" id="3.90.1710.10">
    <property type="entry name" value="Enterococcus faecalis V583 domain"/>
    <property type="match status" value="1"/>
</dbReference>
<organism evidence="1 2">
    <name type="scientific">Solirubrobacter pauli</name>
    <dbReference type="NCBI Taxonomy" id="166793"/>
    <lineage>
        <taxon>Bacteria</taxon>
        <taxon>Bacillati</taxon>
        <taxon>Actinomycetota</taxon>
        <taxon>Thermoleophilia</taxon>
        <taxon>Solirubrobacterales</taxon>
        <taxon>Solirubrobacteraceae</taxon>
        <taxon>Solirubrobacter</taxon>
    </lineage>
</organism>
<proteinExistence type="predicted"/>
<evidence type="ECO:0000313" key="1">
    <source>
        <dbReference type="EMBL" id="RKQ92624.1"/>
    </source>
</evidence>
<dbReference type="InterPro" id="IPR024033">
    <property type="entry name" value="OXTCase_su_AllG_h-dom"/>
</dbReference>
<dbReference type="AlphaFoldDB" id="A0A660LHV1"/>
<gene>
    <name evidence="1" type="ORF">C8N24_2476</name>
</gene>
<protein>
    <submittedName>
        <fullName evidence="1">Uncharacterized protein DUF1116</fullName>
    </submittedName>
</protein>
<dbReference type="InterPro" id="IPR009499">
    <property type="entry name" value="AllG-like"/>
</dbReference>
<sequence>MNAALHTESDAVARLAAARPMVVDVVPASEVSAHHAAGGVTHAGPPIEPERMCAPMRAALGSALWLEGVAETPAAALALVEDGQIPLTTNHDAGGVGPMAGVVNPGMPVWVARDEATGKVAWCPLNEGSGAVLRYGADGPEVMERLKWMRDVLAPEVRAALAHSPLDLFELHVQSIALGDEAHHRTEQGTALTLDALGIEHPEVRAFIAGNGQFFLNLAMVFAKLALDCAADVPGSPVLTAIARNGVEVGIRVSGLGDRWFVGPAALPAPAKLFPGYTPADMNPDLGDSAIVETYGLGALAVAASPLSAPSVGLDVHAIDAIDAELRAIAAGESPDIRFPDGRAAILGIDARKVAATRLSPPVHTGIAHKQPGIGQIGGGVTHPPLQAFDLAVAALDAR</sequence>
<evidence type="ECO:0000313" key="2">
    <source>
        <dbReference type="Proteomes" id="UP000278962"/>
    </source>
</evidence>